<evidence type="ECO:0000313" key="2">
    <source>
        <dbReference type="Proteomes" id="UP000626244"/>
    </source>
</evidence>
<evidence type="ECO:0000313" key="1">
    <source>
        <dbReference type="EMBL" id="GGI13103.1"/>
    </source>
</evidence>
<comment type="caution">
    <text evidence="1">The sequence shown here is derived from an EMBL/GenBank/DDBJ whole genome shotgun (WGS) entry which is preliminary data.</text>
</comment>
<accession>A0A8J3AGU9</accession>
<keyword evidence="2" id="KW-1185">Reference proteome</keyword>
<dbReference type="Proteomes" id="UP000626244">
    <property type="component" value="Unassembled WGS sequence"/>
</dbReference>
<proteinExistence type="predicted"/>
<reference evidence="2" key="1">
    <citation type="journal article" date="2019" name="Int. J. Syst. Evol. Microbiol.">
        <title>The Global Catalogue of Microorganisms (GCM) 10K type strain sequencing project: providing services to taxonomists for standard genome sequencing and annotation.</title>
        <authorList>
            <consortium name="The Broad Institute Genomics Platform"/>
            <consortium name="The Broad Institute Genome Sequencing Center for Infectious Disease"/>
            <person name="Wu L."/>
            <person name="Ma J."/>
        </authorList>
    </citation>
    <scope>NUCLEOTIDE SEQUENCE [LARGE SCALE GENOMIC DNA]</scope>
    <source>
        <strain evidence="2">CGMCC 1.14993</strain>
    </source>
</reference>
<dbReference type="AlphaFoldDB" id="A0A8J3AGU9"/>
<dbReference type="EMBL" id="BMHB01000001">
    <property type="protein sequence ID" value="GGI13103.1"/>
    <property type="molecule type" value="Genomic_DNA"/>
</dbReference>
<protein>
    <submittedName>
        <fullName evidence="1">Uncharacterized protein</fullName>
    </submittedName>
</protein>
<sequence length="65" mass="7699">MSRIICKRIKVIIGITIIAIFENIKRLRIDNLQPTFMFKYFTSKCLITIVNFNHKKLNGPYINLK</sequence>
<gene>
    <name evidence="1" type="ORF">GCM10007380_16240</name>
</gene>
<organism evidence="1 2">
    <name type="scientific">Gottfriedia solisilvae</name>
    <dbReference type="NCBI Taxonomy" id="1516104"/>
    <lineage>
        <taxon>Bacteria</taxon>
        <taxon>Bacillati</taxon>
        <taxon>Bacillota</taxon>
        <taxon>Bacilli</taxon>
        <taxon>Bacillales</taxon>
        <taxon>Bacillaceae</taxon>
        <taxon>Gottfriedia</taxon>
    </lineage>
</organism>
<name>A0A8J3AGU9_9BACI</name>